<dbReference type="KEGG" id="rsz:108853313"/>
<keyword evidence="5" id="KW-0238">DNA-binding</keyword>
<dbReference type="InterPro" id="IPR003871">
    <property type="entry name" value="RFA1B/D_OB_1st"/>
</dbReference>
<dbReference type="Pfam" id="PF08646">
    <property type="entry name" value="Rep_fac-A_C"/>
    <property type="match status" value="1"/>
</dbReference>
<dbReference type="Pfam" id="PF02721">
    <property type="entry name" value="DUF223"/>
    <property type="match status" value="1"/>
</dbReference>
<evidence type="ECO:0000256" key="4">
    <source>
        <dbReference type="ARBA" id="ARBA00022833"/>
    </source>
</evidence>
<feature type="domain" description="Replication factor A C-terminal" evidence="7">
    <location>
        <begin position="288"/>
        <end position="409"/>
    </location>
</feature>
<gene>
    <name evidence="10" type="primary">LOC130509738</name>
    <name evidence="12" type="synonym">LOC108853313</name>
    <name evidence="9" type="synonym">LOC130505540</name>
    <name evidence="11" type="synonym">LOC130510639</name>
</gene>
<dbReference type="KEGG" id="rsz:130509738"/>
<dbReference type="InterPro" id="IPR013955">
    <property type="entry name" value="Rep_factor-A_C"/>
</dbReference>
<evidence type="ECO:0000313" key="10">
    <source>
        <dbReference type="RefSeq" id="XP_056861897.1"/>
    </source>
</evidence>
<evidence type="ECO:0000256" key="5">
    <source>
        <dbReference type="ARBA" id="ARBA00023125"/>
    </source>
</evidence>
<name>A0A9W3DDU6_RAPSA</name>
<dbReference type="Proteomes" id="UP000504610">
    <property type="component" value="Chromosome 3"/>
</dbReference>
<dbReference type="InterPro" id="IPR012340">
    <property type="entry name" value="NA-bd_OB-fold"/>
</dbReference>
<evidence type="ECO:0000313" key="12">
    <source>
        <dbReference type="RefSeq" id="XP_056863815.1"/>
    </source>
</evidence>
<proteinExistence type="inferred from homology"/>
<comment type="similarity">
    <text evidence="1">Belongs to the replication factor A protein 1 family.</text>
</comment>
<keyword evidence="3" id="KW-0863">Zinc-finger</keyword>
<dbReference type="RefSeq" id="XP_056856123.1">
    <property type="nucleotide sequence ID" value="XM_057000143.1"/>
</dbReference>
<dbReference type="OrthoDB" id="1111519at2759"/>
<dbReference type="RefSeq" id="XP_056861897.1">
    <property type="nucleotide sequence ID" value="XM_057005917.1"/>
</dbReference>
<reference evidence="8" key="1">
    <citation type="journal article" date="2019" name="Database">
        <title>The radish genome database (RadishGD): an integrated information resource for radish genomics.</title>
        <authorList>
            <person name="Yu H.J."/>
            <person name="Baek S."/>
            <person name="Lee Y.J."/>
            <person name="Cho A."/>
            <person name="Mun J.H."/>
        </authorList>
    </citation>
    <scope>NUCLEOTIDE SEQUENCE [LARGE SCALE GENOMIC DNA]</scope>
    <source>
        <strain evidence="8">cv. WK10039</strain>
    </source>
</reference>
<dbReference type="SUPFAM" id="SSF50249">
    <property type="entry name" value="Nucleic acid-binding proteins"/>
    <property type="match status" value="3"/>
</dbReference>
<feature type="domain" description="Replication protein A 70 kDa DNA-binding subunit B/D first OB fold" evidence="6">
    <location>
        <begin position="9"/>
        <end position="108"/>
    </location>
</feature>
<dbReference type="PANTHER" id="PTHR47165">
    <property type="entry name" value="OS03G0429900 PROTEIN"/>
    <property type="match status" value="1"/>
</dbReference>
<dbReference type="KEGG" id="rsz:130505540"/>
<evidence type="ECO:0000256" key="2">
    <source>
        <dbReference type="ARBA" id="ARBA00022723"/>
    </source>
</evidence>
<dbReference type="KEGG" id="rsz:130510639"/>
<evidence type="ECO:0000313" key="11">
    <source>
        <dbReference type="RefSeq" id="XP_056863128.1"/>
    </source>
</evidence>
<evidence type="ECO:0000256" key="3">
    <source>
        <dbReference type="ARBA" id="ARBA00022771"/>
    </source>
</evidence>
<dbReference type="AlphaFoldDB" id="A0A9W3DDU6"/>
<evidence type="ECO:0000256" key="1">
    <source>
        <dbReference type="ARBA" id="ARBA00005690"/>
    </source>
</evidence>
<keyword evidence="4" id="KW-0862">Zinc</keyword>
<keyword evidence="8" id="KW-1185">Reference proteome</keyword>
<dbReference type="CDD" id="cd04476">
    <property type="entry name" value="RPA1_DBD_C"/>
    <property type="match status" value="1"/>
</dbReference>
<dbReference type="GO" id="GO:0003677">
    <property type="term" value="F:DNA binding"/>
    <property type="evidence" value="ECO:0007669"/>
    <property type="project" value="UniProtKB-KW"/>
</dbReference>
<reference evidence="9 10" key="2">
    <citation type="submission" date="2025-04" db="UniProtKB">
        <authorList>
            <consortium name="RefSeq"/>
        </authorList>
    </citation>
    <scope>IDENTIFICATION</scope>
    <source>
        <tissue evidence="9 10">Leaf</tissue>
    </source>
</reference>
<sequence>MESLIEISNLSDLNLFKSTCRVHVKVLHTWEFINLTNGSSLEMVLTDETGVKIHASCKSSLIQRLQMHFRVGKWIVITKFHLSPASGVYRYTNHVYKMQFGDQTTVTDSDMRCNNMFLDLKDFATILNGSLDTRYLIDVIGQVMDFGGVDIVNHARKEVTKMVFTLRDGSDRRVRCCIFGKLAEVLIQEQKQPNNGDICLIRYAKLNNYTHDELQVSNAFDSSLVMLNPAINEVEELKQMVHADDNSVNMYQHVGKIHNQSKRIKWSQFPFKTIQEMKHTDKDAKCRIICTVYAIDTLRGWYYCACVVCNRQVLKTRIVYDDMDSPSWFCDFCHLTVTKIKPRYKLDLLVQDQTGESKITLQDPVATSIVKYSAAKIVNVLSDNGDPDVLPAELVDIVGKTYGFGISVDELEKFNALKVWNLNDIMWKRIKAVHQMSISSRKKQCTNVIKIEDKDHTEDTD</sequence>
<dbReference type="Proteomes" id="UP000504610">
    <property type="component" value="Chromosome 1"/>
</dbReference>
<organism evidence="8 10">
    <name type="scientific">Raphanus sativus</name>
    <name type="common">Radish</name>
    <name type="synonym">Raphanus raphanistrum var. sativus</name>
    <dbReference type="NCBI Taxonomy" id="3726"/>
    <lineage>
        <taxon>Eukaryota</taxon>
        <taxon>Viridiplantae</taxon>
        <taxon>Streptophyta</taxon>
        <taxon>Embryophyta</taxon>
        <taxon>Tracheophyta</taxon>
        <taxon>Spermatophyta</taxon>
        <taxon>Magnoliopsida</taxon>
        <taxon>eudicotyledons</taxon>
        <taxon>Gunneridae</taxon>
        <taxon>Pentapetalae</taxon>
        <taxon>rosids</taxon>
        <taxon>malvids</taxon>
        <taxon>Brassicales</taxon>
        <taxon>Brassicaceae</taxon>
        <taxon>Brassiceae</taxon>
        <taxon>Raphanus</taxon>
    </lineage>
</organism>
<dbReference type="RefSeq" id="XP_056863815.1">
    <property type="nucleotide sequence ID" value="XM_057007835.1"/>
</dbReference>
<dbReference type="CDD" id="cd04480">
    <property type="entry name" value="RPA1_DBD_A_like"/>
    <property type="match status" value="1"/>
</dbReference>
<dbReference type="RefSeq" id="XP_056863128.1">
    <property type="nucleotide sequence ID" value="XM_057007148.1"/>
</dbReference>
<dbReference type="GO" id="GO:0008270">
    <property type="term" value="F:zinc ion binding"/>
    <property type="evidence" value="ECO:0007669"/>
    <property type="project" value="UniProtKB-KW"/>
</dbReference>
<dbReference type="PANTHER" id="PTHR47165:SF4">
    <property type="entry name" value="OS03G0429900 PROTEIN"/>
    <property type="match status" value="1"/>
</dbReference>
<evidence type="ECO:0000313" key="8">
    <source>
        <dbReference type="Proteomes" id="UP000504610"/>
    </source>
</evidence>
<evidence type="ECO:0000259" key="7">
    <source>
        <dbReference type="Pfam" id="PF08646"/>
    </source>
</evidence>
<dbReference type="Proteomes" id="UP000504610">
    <property type="component" value="Chromosome 4"/>
</dbReference>
<protein>
    <submittedName>
        <fullName evidence="9 10">Replication protein A 70 kDa DNA-binding subunit A-like</fullName>
    </submittedName>
</protein>
<accession>A0A9W3DDU6</accession>
<dbReference type="Gene3D" id="2.40.50.140">
    <property type="entry name" value="Nucleic acid-binding proteins"/>
    <property type="match status" value="3"/>
</dbReference>
<keyword evidence="2" id="KW-0479">Metal-binding</keyword>
<dbReference type="InterPro" id="IPR047192">
    <property type="entry name" value="Euk_RPA1_DBD_C"/>
</dbReference>
<dbReference type="CDD" id="cd04481">
    <property type="entry name" value="RPA1_DBD_B_like"/>
    <property type="match status" value="1"/>
</dbReference>
<evidence type="ECO:0000259" key="6">
    <source>
        <dbReference type="Pfam" id="PF02721"/>
    </source>
</evidence>
<evidence type="ECO:0000313" key="9">
    <source>
        <dbReference type="RefSeq" id="XP_056856123.1"/>
    </source>
</evidence>
<dbReference type="GeneID" id="130509738"/>